<accession>A0AAV3YTR0</accession>
<evidence type="ECO:0000313" key="1">
    <source>
        <dbReference type="EMBL" id="GFN85627.1"/>
    </source>
</evidence>
<organism evidence="1 2">
    <name type="scientific">Plakobranchus ocellatus</name>
    <dbReference type="NCBI Taxonomy" id="259542"/>
    <lineage>
        <taxon>Eukaryota</taxon>
        <taxon>Metazoa</taxon>
        <taxon>Spiralia</taxon>
        <taxon>Lophotrochozoa</taxon>
        <taxon>Mollusca</taxon>
        <taxon>Gastropoda</taxon>
        <taxon>Heterobranchia</taxon>
        <taxon>Euthyneura</taxon>
        <taxon>Panpulmonata</taxon>
        <taxon>Sacoglossa</taxon>
        <taxon>Placobranchoidea</taxon>
        <taxon>Plakobranchidae</taxon>
        <taxon>Plakobranchus</taxon>
    </lineage>
</organism>
<gene>
    <name evidence="1" type="ORF">PoB_001213300</name>
</gene>
<sequence length="145" mass="15903">MARGQLRGLSPQQKGPCRSQGGFAIHCATDASRGGREGFGEFTRAGTMVLPGCPQTHSRRLGEFIGQTGQELFHYYNLYSLVTKQYTLPMLPSAACSCCPSNCTSANKTHCDYGRNDSRRQQQSPPALDYAMVTPTAAWHGQWLL</sequence>
<dbReference type="Proteomes" id="UP000735302">
    <property type="component" value="Unassembled WGS sequence"/>
</dbReference>
<evidence type="ECO:0000313" key="2">
    <source>
        <dbReference type="Proteomes" id="UP000735302"/>
    </source>
</evidence>
<protein>
    <submittedName>
        <fullName evidence="1">Uncharacterized protein</fullName>
    </submittedName>
</protein>
<name>A0AAV3YTR0_9GAST</name>
<dbReference type="AlphaFoldDB" id="A0AAV3YTR0"/>
<dbReference type="EMBL" id="BLXT01001439">
    <property type="protein sequence ID" value="GFN85627.1"/>
    <property type="molecule type" value="Genomic_DNA"/>
</dbReference>
<comment type="caution">
    <text evidence="1">The sequence shown here is derived from an EMBL/GenBank/DDBJ whole genome shotgun (WGS) entry which is preliminary data.</text>
</comment>
<keyword evidence="2" id="KW-1185">Reference proteome</keyword>
<reference evidence="1 2" key="1">
    <citation type="journal article" date="2021" name="Elife">
        <title>Chloroplast acquisition without the gene transfer in kleptoplastic sea slugs, Plakobranchus ocellatus.</title>
        <authorList>
            <person name="Maeda T."/>
            <person name="Takahashi S."/>
            <person name="Yoshida T."/>
            <person name="Shimamura S."/>
            <person name="Takaki Y."/>
            <person name="Nagai Y."/>
            <person name="Toyoda A."/>
            <person name="Suzuki Y."/>
            <person name="Arimoto A."/>
            <person name="Ishii H."/>
            <person name="Satoh N."/>
            <person name="Nishiyama T."/>
            <person name="Hasebe M."/>
            <person name="Maruyama T."/>
            <person name="Minagawa J."/>
            <person name="Obokata J."/>
            <person name="Shigenobu S."/>
        </authorList>
    </citation>
    <scope>NUCLEOTIDE SEQUENCE [LARGE SCALE GENOMIC DNA]</scope>
</reference>
<proteinExistence type="predicted"/>